<dbReference type="Proteomes" id="UP000640426">
    <property type="component" value="Unassembled WGS sequence"/>
</dbReference>
<evidence type="ECO:0000313" key="2">
    <source>
        <dbReference type="EMBL" id="MBJ6122513.1"/>
    </source>
</evidence>
<organism evidence="2 3">
    <name type="scientific">Sphingomonas mollis</name>
    <dbReference type="NCBI Taxonomy" id="2795726"/>
    <lineage>
        <taxon>Bacteria</taxon>
        <taxon>Pseudomonadati</taxon>
        <taxon>Pseudomonadota</taxon>
        <taxon>Alphaproteobacteria</taxon>
        <taxon>Sphingomonadales</taxon>
        <taxon>Sphingomonadaceae</taxon>
        <taxon>Sphingomonas</taxon>
    </lineage>
</organism>
<proteinExistence type="predicted"/>
<comment type="caution">
    <text evidence="2">The sequence shown here is derived from an EMBL/GenBank/DDBJ whole genome shotgun (WGS) entry which is preliminary data.</text>
</comment>
<dbReference type="PANTHER" id="PTHR43196:SF2">
    <property type="entry name" value="PHOSPHOADENOSINE PHOSPHOSULFATE REDUCTASE"/>
    <property type="match status" value="1"/>
</dbReference>
<gene>
    <name evidence="2" type="ORF">JAO74_12000</name>
</gene>
<reference evidence="3" key="1">
    <citation type="submission" date="2020-12" db="EMBL/GenBank/DDBJ databases">
        <title>Hymenobacter sp.</title>
        <authorList>
            <person name="Kim M.K."/>
        </authorList>
    </citation>
    <scope>NUCLEOTIDE SEQUENCE [LARGE SCALE GENOMIC DNA]</scope>
    <source>
        <strain evidence="3">BT553</strain>
    </source>
</reference>
<dbReference type="EMBL" id="JAELXS010000006">
    <property type="protein sequence ID" value="MBJ6122513.1"/>
    <property type="molecule type" value="Genomic_DNA"/>
</dbReference>
<dbReference type="Gene3D" id="3.40.50.620">
    <property type="entry name" value="HUPs"/>
    <property type="match status" value="1"/>
</dbReference>
<dbReference type="PANTHER" id="PTHR43196">
    <property type="entry name" value="SULFATE ADENYLYLTRANSFERASE SUBUNIT 2"/>
    <property type="match status" value="1"/>
</dbReference>
<feature type="domain" description="Phosphoadenosine phosphosulphate reductase" evidence="1">
    <location>
        <begin position="17"/>
        <end position="142"/>
    </location>
</feature>
<evidence type="ECO:0000259" key="1">
    <source>
        <dbReference type="Pfam" id="PF01507"/>
    </source>
</evidence>
<name>A0ABS0XR50_9SPHN</name>
<dbReference type="RefSeq" id="WP_199038211.1">
    <property type="nucleotide sequence ID" value="NZ_JAELXS010000006.1"/>
</dbReference>
<dbReference type="InterPro" id="IPR002500">
    <property type="entry name" value="PAPS_reduct_dom"/>
</dbReference>
<dbReference type="InterPro" id="IPR014729">
    <property type="entry name" value="Rossmann-like_a/b/a_fold"/>
</dbReference>
<keyword evidence="3" id="KW-1185">Reference proteome</keyword>
<dbReference type="InterPro" id="IPR050128">
    <property type="entry name" value="Sulfate_adenylyltrnsfr_sub2"/>
</dbReference>
<evidence type="ECO:0000313" key="3">
    <source>
        <dbReference type="Proteomes" id="UP000640426"/>
    </source>
</evidence>
<dbReference type="SUPFAM" id="SSF52402">
    <property type="entry name" value="Adenine nucleotide alpha hydrolases-like"/>
    <property type="match status" value="1"/>
</dbReference>
<accession>A0ABS0XR50</accession>
<dbReference type="Pfam" id="PF01507">
    <property type="entry name" value="PAPS_reduct"/>
    <property type="match status" value="1"/>
</dbReference>
<sequence length="272" mass="31052">MNVARVDDAVRDKEARHIVPVSGGKDSSALAVYLKERNPEVRFEYVFSDTGVELPETYDYLDRLEHVLDGRIHRVSAMDLFDIAEKPGRTAFDIALYEHFAGFLPSPRARWCTRIMKIAPFERFVGTDRAYSYIGIRADENRSGYLGTGTAGAKPVVISEQPNITPVYPYRDDAIDIAEVNRILDSAGLGLPEYYEWRSRSGCYFCFYQQIGEWQGLKERHPELYQKAKAYEGMKRGRKYTWVDGRSLDDVERMPRRAVSAKAEDGCAVCHL</sequence>
<protein>
    <submittedName>
        <fullName evidence="2">Phosphoadenosine phosphosulfate reductase family protein</fullName>
    </submittedName>
</protein>